<reference evidence="7 11" key="3">
    <citation type="submission" date="2019-06" db="EMBL/GenBank/DDBJ databases">
        <title>Whole genome shotgun sequence of Brevibacillus formosus NBRC 15716.</title>
        <authorList>
            <person name="Hosoyama A."/>
            <person name="Uohara A."/>
            <person name="Ohji S."/>
            <person name="Ichikawa N."/>
        </authorList>
    </citation>
    <scope>NUCLEOTIDE SEQUENCE [LARGE SCALE GENOMIC DNA]</scope>
    <source>
        <strain evidence="7 11">NBRC 15716</strain>
    </source>
</reference>
<comment type="subunit">
    <text evidence="5">Homodimer. Homodimerization may be required to stabilize the binding of ScpA to the Smc head domains. Component of a cohesin-like complex composed of ScpA, ScpB and the Smc homodimer, in which ScpA and ScpB bind to the head domain of Smc. The presence of the three proteins is required for the association of the complex with DNA.</text>
</comment>
<evidence type="ECO:0000256" key="1">
    <source>
        <dbReference type="ARBA" id="ARBA00022490"/>
    </source>
</evidence>
<dbReference type="EMBL" id="CP018145">
    <property type="protein sequence ID" value="ASJ53368.1"/>
    <property type="molecule type" value="Genomic_DNA"/>
</dbReference>
<dbReference type="Proteomes" id="UP000319498">
    <property type="component" value="Unassembled WGS sequence"/>
</dbReference>
<evidence type="ECO:0000313" key="8">
    <source>
        <dbReference type="EMBL" id="KLH99791.1"/>
    </source>
</evidence>
<evidence type="ECO:0000313" key="6">
    <source>
        <dbReference type="EMBL" id="ASJ53368.1"/>
    </source>
</evidence>
<name>A0A0H0SSH0_9BACL</name>
<dbReference type="KEGG" id="bfm:BP422_07245"/>
<dbReference type="InterPro" id="IPR005234">
    <property type="entry name" value="ScpB_csome_segregation"/>
</dbReference>
<dbReference type="GO" id="GO:0005737">
    <property type="term" value="C:cytoplasm"/>
    <property type="evidence" value="ECO:0007669"/>
    <property type="project" value="UniProtKB-SubCell"/>
</dbReference>
<dbReference type="PANTHER" id="PTHR34298:SF2">
    <property type="entry name" value="SEGREGATION AND CONDENSATION PROTEIN B"/>
    <property type="match status" value="1"/>
</dbReference>
<dbReference type="InterPro" id="IPR036388">
    <property type="entry name" value="WH-like_DNA-bd_sf"/>
</dbReference>
<dbReference type="GO" id="GO:0051301">
    <property type="term" value="P:cell division"/>
    <property type="evidence" value="ECO:0007669"/>
    <property type="project" value="UniProtKB-KW"/>
</dbReference>
<evidence type="ECO:0000256" key="2">
    <source>
        <dbReference type="ARBA" id="ARBA00022618"/>
    </source>
</evidence>
<dbReference type="EMBL" id="BJOL01000001">
    <property type="protein sequence ID" value="GED56196.1"/>
    <property type="molecule type" value="Genomic_DNA"/>
</dbReference>
<dbReference type="AlphaFoldDB" id="A0A0H0SSH0"/>
<sequence>MDYDKLKGVIEGLLFISGDEGIDAKEISEITEVSEEEVIDLIEDMKADFRRAGRGIQIVEVAKAYQLTTLPEHVPYFERLATSPGQSTLSQAALETLAIVAYKQPLTRSEIEEIRGVKCEKALNTLLSKQLIREAGRAEGIGRPILYATTKEFLEHFGLRELGDLPEPPVNLDIEEARLEASALFGKAEEATND</sequence>
<evidence type="ECO:0000313" key="11">
    <source>
        <dbReference type="Proteomes" id="UP000319498"/>
    </source>
</evidence>
<dbReference type="InterPro" id="IPR036390">
    <property type="entry name" value="WH_DNA-bd_sf"/>
</dbReference>
<reference evidence="8 9" key="1">
    <citation type="submission" date="2015-05" db="EMBL/GenBank/DDBJ databases">
        <title>Genome sequencing project for genomic taxonomy and phylogenomics of Bacillus-like bacteria.</title>
        <authorList>
            <person name="Liu B."/>
            <person name="Wang J."/>
            <person name="Zhu Y."/>
            <person name="Liu G."/>
            <person name="Chen Q."/>
            <person name="Chen Z."/>
            <person name="Lan J."/>
            <person name="Che J."/>
            <person name="Ge C."/>
            <person name="Shi H."/>
            <person name="Pan Z."/>
            <person name="Liu X."/>
        </authorList>
    </citation>
    <scope>NUCLEOTIDE SEQUENCE [LARGE SCALE GENOMIC DNA]</scope>
    <source>
        <strain evidence="8 9">DSM 9885</strain>
    </source>
</reference>
<keyword evidence="4 5" id="KW-0131">Cell cycle</keyword>
<evidence type="ECO:0000313" key="10">
    <source>
        <dbReference type="Proteomes" id="UP000197781"/>
    </source>
</evidence>
<keyword evidence="3 5" id="KW-0159">Chromosome partition</keyword>
<dbReference type="PANTHER" id="PTHR34298">
    <property type="entry name" value="SEGREGATION AND CONDENSATION PROTEIN B"/>
    <property type="match status" value="1"/>
</dbReference>
<keyword evidence="2 5" id="KW-0132">Cell division</keyword>
<comment type="function">
    <text evidence="5">Participates in chromosomal partition during cell division. May act via the formation of a condensin-like complex containing Smc and ScpA that pull DNA away from mid-cell into both cell halves.</text>
</comment>
<dbReference type="Gene3D" id="1.10.10.10">
    <property type="entry name" value="Winged helix-like DNA-binding domain superfamily/Winged helix DNA-binding domain"/>
    <property type="match status" value="2"/>
</dbReference>
<protein>
    <recommendedName>
        <fullName evidence="5">Segregation and condensation protein B</fullName>
    </recommendedName>
</protein>
<dbReference type="SUPFAM" id="SSF46785">
    <property type="entry name" value="Winged helix' DNA-binding domain"/>
    <property type="match status" value="2"/>
</dbReference>
<evidence type="ECO:0000256" key="4">
    <source>
        <dbReference type="ARBA" id="ARBA00023306"/>
    </source>
</evidence>
<dbReference type="GO" id="GO:0006260">
    <property type="term" value="P:DNA replication"/>
    <property type="evidence" value="ECO:0007669"/>
    <property type="project" value="UniProtKB-UniRule"/>
</dbReference>
<dbReference type="HAMAP" id="MF_01804">
    <property type="entry name" value="ScpB"/>
    <property type="match status" value="1"/>
</dbReference>
<proteinExistence type="inferred from homology"/>
<dbReference type="OrthoDB" id="9806226at2"/>
<accession>A0A0H0SSH0</accession>
<dbReference type="RefSeq" id="WP_016739982.1">
    <property type="nucleotide sequence ID" value="NZ_BAAFVL010000004.1"/>
</dbReference>
<comment type="similarity">
    <text evidence="5">Belongs to the ScpB family.</text>
</comment>
<dbReference type="PIRSF" id="PIRSF019345">
    <property type="entry name" value="ScpB"/>
    <property type="match status" value="1"/>
</dbReference>
<comment type="subcellular location">
    <subcellularLocation>
        <location evidence="5">Cytoplasm</location>
    </subcellularLocation>
    <text evidence="5">Associated with two foci at the outer edges of the nucleoid region in young cells, and at four foci within both cell halves in older cells.</text>
</comment>
<evidence type="ECO:0000313" key="9">
    <source>
        <dbReference type="Proteomes" id="UP000035218"/>
    </source>
</evidence>
<dbReference type="Proteomes" id="UP000197781">
    <property type="component" value="Chromosome"/>
</dbReference>
<dbReference type="Pfam" id="PF04079">
    <property type="entry name" value="SMC_ScpB"/>
    <property type="match status" value="1"/>
</dbReference>
<evidence type="ECO:0000256" key="5">
    <source>
        <dbReference type="HAMAP-Rule" id="MF_01804"/>
    </source>
</evidence>
<reference evidence="6 10" key="2">
    <citation type="submission" date="2016-11" db="EMBL/GenBank/DDBJ databases">
        <authorList>
            <person name="Jaros S."/>
            <person name="Januszkiewicz K."/>
            <person name="Wedrychowicz H."/>
        </authorList>
    </citation>
    <scope>NUCLEOTIDE SEQUENCE [LARGE SCALE GENOMIC DNA]</scope>
    <source>
        <strain evidence="6 10">NF2</strain>
    </source>
</reference>
<dbReference type="GeneID" id="87584740"/>
<keyword evidence="1 5" id="KW-0963">Cytoplasm</keyword>
<dbReference type="EMBL" id="LDCN01000002">
    <property type="protein sequence ID" value="KLH99791.1"/>
    <property type="molecule type" value="Genomic_DNA"/>
</dbReference>
<dbReference type="NCBIfam" id="TIGR00281">
    <property type="entry name" value="SMC-Scp complex subunit ScpB"/>
    <property type="match status" value="1"/>
</dbReference>
<keyword evidence="11" id="KW-1185">Reference proteome</keyword>
<gene>
    <name evidence="5 7" type="primary">scpB</name>
    <name evidence="8" type="ORF">AA984_06570</name>
    <name evidence="7" type="ORF">BFO01nite_03280</name>
    <name evidence="6" type="ORF">BP422_07245</name>
</gene>
<evidence type="ECO:0000313" key="7">
    <source>
        <dbReference type="EMBL" id="GED56196.1"/>
    </source>
</evidence>
<dbReference type="Proteomes" id="UP000035218">
    <property type="component" value="Unassembled WGS sequence"/>
</dbReference>
<dbReference type="GO" id="GO:0051304">
    <property type="term" value="P:chromosome separation"/>
    <property type="evidence" value="ECO:0007669"/>
    <property type="project" value="InterPro"/>
</dbReference>
<organism evidence="6 10">
    <name type="scientific">Brevibacillus formosus</name>
    <dbReference type="NCBI Taxonomy" id="54913"/>
    <lineage>
        <taxon>Bacteria</taxon>
        <taxon>Bacillati</taxon>
        <taxon>Bacillota</taxon>
        <taxon>Bacilli</taxon>
        <taxon>Bacillales</taxon>
        <taxon>Paenibacillaceae</taxon>
        <taxon>Brevibacillus</taxon>
    </lineage>
</organism>
<evidence type="ECO:0000256" key="3">
    <source>
        <dbReference type="ARBA" id="ARBA00022829"/>
    </source>
</evidence>